<reference evidence="10" key="1">
    <citation type="submission" date="2012-11" db="EMBL/GenBank/DDBJ databases">
        <authorList>
            <person name="Lucero-Rivera Y.E."/>
            <person name="Tovar-Ramirez D."/>
        </authorList>
    </citation>
    <scope>NUCLEOTIDE SEQUENCE [LARGE SCALE GENOMIC DNA]</scope>
    <source>
        <strain evidence="10">Araruama</strain>
    </source>
</reference>
<dbReference type="GO" id="GO:0005576">
    <property type="term" value="C:extracellular region"/>
    <property type="evidence" value="ECO:0007669"/>
    <property type="project" value="UniProtKB-SubCell"/>
</dbReference>
<dbReference type="InterPro" id="IPR029058">
    <property type="entry name" value="AB_hydrolase_fold"/>
</dbReference>
<accession>A0A1V1P548</accession>
<comment type="catalytic activity">
    <reaction evidence="1">
        <text>a triacylglycerol + H2O = a diacylglycerol + a fatty acid + H(+)</text>
        <dbReference type="Rhea" id="RHEA:12044"/>
        <dbReference type="ChEBI" id="CHEBI:15377"/>
        <dbReference type="ChEBI" id="CHEBI:15378"/>
        <dbReference type="ChEBI" id="CHEBI:17855"/>
        <dbReference type="ChEBI" id="CHEBI:18035"/>
        <dbReference type="ChEBI" id="CHEBI:28868"/>
        <dbReference type="EC" id="3.1.1.3"/>
    </reaction>
</comment>
<keyword evidence="7" id="KW-0443">Lipid metabolism</keyword>
<evidence type="ECO:0000256" key="5">
    <source>
        <dbReference type="ARBA" id="ARBA00022729"/>
    </source>
</evidence>
<dbReference type="GO" id="GO:0006629">
    <property type="term" value="P:lipid metabolic process"/>
    <property type="evidence" value="ECO:0007669"/>
    <property type="project" value="UniProtKB-KW"/>
</dbReference>
<organism evidence="9 10">
    <name type="scientific">Candidatus Magnetoglobus multicellularis str. Araruama</name>
    <dbReference type="NCBI Taxonomy" id="890399"/>
    <lineage>
        <taxon>Bacteria</taxon>
        <taxon>Pseudomonadati</taxon>
        <taxon>Thermodesulfobacteriota</taxon>
        <taxon>Desulfobacteria</taxon>
        <taxon>Desulfobacterales</taxon>
        <taxon>Desulfobacteraceae</taxon>
        <taxon>Candidatus Magnetoglobus</taxon>
    </lineage>
</organism>
<name>A0A1V1P548_9BACT</name>
<dbReference type="SUPFAM" id="SSF53474">
    <property type="entry name" value="alpha/beta-Hydrolases"/>
    <property type="match status" value="1"/>
</dbReference>
<evidence type="ECO:0000313" key="10">
    <source>
        <dbReference type="Proteomes" id="UP000189670"/>
    </source>
</evidence>
<gene>
    <name evidence="9" type="ORF">OMM_09145</name>
</gene>
<dbReference type="PANTHER" id="PTHR34043">
    <property type="entry name" value="ALPHA/BETA-HYDROLASES SUPERFAMILY PROTEIN"/>
    <property type="match status" value="1"/>
</dbReference>
<dbReference type="EC" id="3.1.1.3" evidence="3"/>
<sequence length="422" mass="48599">MLTACQGNNVSDLFYMPDGSPLYNIGPLNDYPIVLVHGFGGFGRDEMLGYKYWGGFTDIQEELKNRGYQVYSAAIGPFSSNWDRACELYAFIKGGYVDFGIAHSEKCRHRRYSRYYRGIYPQWGEKNPITGKINKIHIIAHSQGGQTSRALISLLEKGAPEESLKTPPYDLHPLFQGGKKWVHSLTTISTPHDGMTVNYMMNQVFPFGQRMIRFGSMVSRQIDGIIYDFKMDQWEIERKENETFWDYARRLRSHSLWRRTKDTSDFDLSPEGARMVNKWATAQEDVYYFSFATEETFQLPFSEKHYPEFTMDLIWLPTAIFMGSFSRDDPGEIPIDSSWFQNDGVVNTNSMDGPTIGSTDVIQEFDGTPRMGQWNYMGILGSCDHADIIGALRYFGETCPDGYPSLLDWYIYWAEFLSRLPE</sequence>
<keyword evidence="5" id="KW-0732">Signal</keyword>
<dbReference type="PANTHER" id="PTHR34043:SF3">
    <property type="entry name" value="ALPHA_BETA-HYDROLASES SUPERFAMILY PROTEIN"/>
    <property type="match status" value="1"/>
</dbReference>
<protein>
    <recommendedName>
        <fullName evidence="3">triacylglycerol lipase</fullName>
        <ecNumber evidence="3">3.1.1.3</ecNumber>
    </recommendedName>
</protein>
<evidence type="ECO:0000256" key="6">
    <source>
        <dbReference type="ARBA" id="ARBA00022801"/>
    </source>
</evidence>
<evidence type="ECO:0000256" key="7">
    <source>
        <dbReference type="ARBA" id="ARBA00023098"/>
    </source>
</evidence>
<dbReference type="InterPro" id="IPR056304">
    <property type="entry name" value="Lip-like_C"/>
</dbReference>
<evidence type="ECO:0000313" key="9">
    <source>
        <dbReference type="EMBL" id="ETR69987.1"/>
    </source>
</evidence>
<keyword evidence="6" id="KW-0378">Hydrolase</keyword>
<evidence type="ECO:0000256" key="3">
    <source>
        <dbReference type="ARBA" id="ARBA00013279"/>
    </source>
</evidence>
<keyword evidence="4" id="KW-0964">Secreted</keyword>
<comment type="caution">
    <text evidence="9">The sequence shown here is derived from an EMBL/GenBank/DDBJ whole genome shotgun (WGS) entry which is preliminary data.</text>
</comment>
<comment type="subcellular location">
    <subcellularLocation>
        <location evidence="2">Secreted</location>
    </subcellularLocation>
</comment>
<evidence type="ECO:0000256" key="4">
    <source>
        <dbReference type="ARBA" id="ARBA00022525"/>
    </source>
</evidence>
<evidence type="ECO:0000256" key="1">
    <source>
        <dbReference type="ARBA" id="ARBA00001024"/>
    </source>
</evidence>
<dbReference type="AlphaFoldDB" id="A0A1V1P548"/>
<evidence type="ECO:0000259" key="8">
    <source>
        <dbReference type="Pfam" id="PF24708"/>
    </source>
</evidence>
<dbReference type="Proteomes" id="UP000189670">
    <property type="component" value="Unassembled WGS sequence"/>
</dbReference>
<dbReference type="EMBL" id="ATBP01000512">
    <property type="protein sequence ID" value="ETR69987.1"/>
    <property type="molecule type" value="Genomic_DNA"/>
</dbReference>
<proteinExistence type="predicted"/>
<dbReference type="Gene3D" id="3.40.50.1820">
    <property type="entry name" value="alpha/beta hydrolase"/>
    <property type="match status" value="1"/>
</dbReference>
<feature type="domain" description="Lipase-like C-terminal" evidence="8">
    <location>
        <begin position="29"/>
        <end position="391"/>
    </location>
</feature>
<dbReference type="GO" id="GO:0004806">
    <property type="term" value="F:triacylglycerol lipase activity"/>
    <property type="evidence" value="ECO:0007669"/>
    <property type="project" value="UniProtKB-EC"/>
</dbReference>
<evidence type="ECO:0000256" key="2">
    <source>
        <dbReference type="ARBA" id="ARBA00004613"/>
    </source>
</evidence>
<dbReference type="Pfam" id="PF24708">
    <property type="entry name" value="Lip_C"/>
    <property type="match status" value="1"/>
</dbReference>